<accession>A0ABR7A5A3</accession>
<dbReference type="Proteomes" id="UP000654304">
    <property type="component" value="Unassembled WGS sequence"/>
</dbReference>
<evidence type="ECO:0000313" key="2">
    <source>
        <dbReference type="Proteomes" id="UP000654304"/>
    </source>
</evidence>
<dbReference type="EMBL" id="JACOGD010000004">
    <property type="protein sequence ID" value="MBC3932004.1"/>
    <property type="molecule type" value="Genomic_DNA"/>
</dbReference>
<evidence type="ECO:0000313" key="1">
    <source>
        <dbReference type="EMBL" id="MBC3932004.1"/>
    </source>
</evidence>
<gene>
    <name evidence="1" type="ORF">H8K43_10000</name>
</gene>
<protein>
    <submittedName>
        <fullName evidence="1">Uncharacterized protein</fullName>
    </submittedName>
</protein>
<name>A0ABR7A5A3_9BURK</name>
<keyword evidence="2" id="KW-1185">Reference proteome</keyword>
<organism evidence="1 2">
    <name type="scientific">Undibacterium curvum</name>
    <dbReference type="NCBI Taxonomy" id="2762294"/>
    <lineage>
        <taxon>Bacteria</taxon>
        <taxon>Pseudomonadati</taxon>
        <taxon>Pseudomonadota</taxon>
        <taxon>Betaproteobacteria</taxon>
        <taxon>Burkholderiales</taxon>
        <taxon>Oxalobacteraceae</taxon>
        <taxon>Undibacterium</taxon>
    </lineage>
</organism>
<dbReference type="RefSeq" id="WP_186903685.1">
    <property type="nucleotide sequence ID" value="NZ_JACOGD010000004.1"/>
</dbReference>
<comment type="caution">
    <text evidence="1">The sequence shown here is derived from an EMBL/GenBank/DDBJ whole genome shotgun (WGS) entry which is preliminary data.</text>
</comment>
<reference evidence="1 2" key="1">
    <citation type="submission" date="2020-08" db="EMBL/GenBank/DDBJ databases">
        <title>Novel species isolated from subtropical streams in China.</title>
        <authorList>
            <person name="Lu H."/>
        </authorList>
    </citation>
    <scope>NUCLEOTIDE SEQUENCE [LARGE SCALE GENOMIC DNA]</scope>
    <source>
        <strain evidence="1 2">CY22W</strain>
    </source>
</reference>
<sequence length="77" mass="8814">MAKRTWTYAEITYEAEARINYLMEMAAKQRNTQDPQYIAIIEGLAFGAYCLWNDITQGKQAPGDAERLKAMTEVHRG</sequence>
<proteinExistence type="predicted"/>